<dbReference type="PANTHER" id="PTHR16442">
    <property type="entry name" value="RING FINGER PROTEIN 17"/>
    <property type="match status" value="1"/>
</dbReference>
<dbReference type="PROSITE" id="PS50865">
    <property type="entry name" value="ZF_MYND_2"/>
    <property type="match status" value="1"/>
</dbReference>
<evidence type="ECO:0000313" key="9">
    <source>
        <dbReference type="Proteomes" id="UP000606786"/>
    </source>
</evidence>
<dbReference type="InterPro" id="IPR002999">
    <property type="entry name" value="Tudor"/>
</dbReference>
<evidence type="ECO:0000256" key="3">
    <source>
        <dbReference type="ARBA" id="ARBA00022833"/>
    </source>
</evidence>
<keyword evidence="1" id="KW-0479">Metal-binding</keyword>
<feature type="domain" description="MYND-type" evidence="7">
    <location>
        <begin position="65"/>
        <end position="100"/>
    </location>
</feature>
<dbReference type="SUPFAM" id="SSF144232">
    <property type="entry name" value="HIT/MYND zinc finger-like"/>
    <property type="match status" value="1"/>
</dbReference>
<keyword evidence="9" id="KW-1185">Reference proteome</keyword>
<dbReference type="Gene3D" id="6.10.140.2220">
    <property type="match status" value="1"/>
</dbReference>
<dbReference type="PROSITE" id="PS50304">
    <property type="entry name" value="TUDOR"/>
    <property type="match status" value="1"/>
</dbReference>
<feature type="domain" description="Tudor" evidence="6">
    <location>
        <begin position="532"/>
        <end position="589"/>
    </location>
</feature>
<dbReference type="Gene3D" id="2.30.30.140">
    <property type="match status" value="2"/>
</dbReference>
<feature type="region of interest" description="Disordered" evidence="5">
    <location>
        <begin position="378"/>
        <end position="398"/>
    </location>
</feature>
<dbReference type="Pfam" id="PF00567">
    <property type="entry name" value="TUDOR"/>
    <property type="match status" value="2"/>
</dbReference>
<dbReference type="AlphaFoldDB" id="A0A811U197"/>
<evidence type="ECO:0000259" key="6">
    <source>
        <dbReference type="PROSITE" id="PS50304"/>
    </source>
</evidence>
<comment type="caution">
    <text evidence="8">The sequence shown here is derived from an EMBL/GenBank/DDBJ whole genome shotgun (WGS) entry which is preliminary data.</text>
</comment>
<evidence type="ECO:0000256" key="5">
    <source>
        <dbReference type="SAM" id="MobiDB-lite"/>
    </source>
</evidence>
<protein>
    <submittedName>
        <fullName evidence="8">(Mediterranean fruit fly) hypothetical protein</fullName>
    </submittedName>
</protein>
<dbReference type="Proteomes" id="UP000606786">
    <property type="component" value="Unassembled WGS sequence"/>
</dbReference>
<dbReference type="EMBL" id="CAJHJT010000001">
    <property type="protein sequence ID" value="CAD6992719.1"/>
    <property type="molecule type" value="Genomic_DNA"/>
</dbReference>
<dbReference type="GO" id="GO:0008270">
    <property type="term" value="F:zinc ion binding"/>
    <property type="evidence" value="ECO:0007669"/>
    <property type="project" value="UniProtKB-KW"/>
</dbReference>
<gene>
    <name evidence="8" type="ORF">CCAP1982_LOCUS1564</name>
</gene>
<dbReference type="SMART" id="SM00333">
    <property type="entry name" value="TUDOR"/>
    <property type="match status" value="2"/>
</dbReference>
<evidence type="ECO:0000256" key="1">
    <source>
        <dbReference type="ARBA" id="ARBA00022723"/>
    </source>
</evidence>
<dbReference type="Pfam" id="PF01753">
    <property type="entry name" value="zf-MYND"/>
    <property type="match status" value="1"/>
</dbReference>
<reference evidence="8" key="1">
    <citation type="submission" date="2020-11" db="EMBL/GenBank/DDBJ databases">
        <authorList>
            <person name="Whitehead M."/>
        </authorList>
    </citation>
    <scope>NUCLEOTIDE SEQUENCE</scope>
    <source>
        <strain evidence="8">EGII</strain>
    </source>
</reference>
<evidence type="ECO:0000256" key="4">
    <source>
        <dbReference type="PROSITE-ProRule" id="PRU00134"/>
    </source>
</evidence>
<dbReference type="SUPFAM" id="SSF63748">
    <property type="entry name" value="Tudor/PWWP/MBT"/>
    <property type="match status" value="2"/>
</dbReference>
<evidence type="ECO:0000259" key="7">
    <source>
        <dbReference type="PROSITE" id="PS50865"/>
    </source>
</evidence>
<sequence>MDRRAVALRNRRVEMNKVMPGQPAGGDFQNNFHHKGNRPTLNGSQIHAVNDVNNAVGPSLESGQCIVCKKHAICVCERCADYYCSPQCQKVDWPSHRYICFPLPRLVNPTNALSCDVVYPSENPLLTVRQFNSLPKQNFQNFQQPDFSLNGRQQQQQQQTFVTNSIKVPQVGTNQVQQKKEPTATVPVAEMPKNNSHVKLTGFRTPNRCYVRAVTPAIDDDCMLNARKIDVYGKIAKPLGKMPKVHSYAIAPYNGIMHRVEVLMARNSQNIRLLFIDRGIVESRRLKDLREITDEIILLKQYACLIPLSNVTNYVLNETMVKQFATYEDLDFKIKYHRIEDHVELLHWQTEKSLNEEIENFCKEIDAEIWGDSVRARVQGSNQKKGKPGAKSDETMVNNHKEKSFDEGNVNGEEEEHDDQFYAISANDQNSMVSSNIKIPQKQPKKEEQKVTEEEIDKGVKNIAIAEERPTMEAPYETYYFKVGCAPFKAVVLDVSFLYIGYIGCIAKEDLACLQTVHKQLESIKVSDKPYKPQLNEYCIAKFEDMWYRAQVTDIPDQTHFTVTYIDFTNEATLTSDDIRHYPSGTATGICKTNLCLIYGKIFVKKMHFLKINFNLSLHVGLPATDFSDELTQFLNNEIELQSIIDIDSVNSIDDQVVVIECRSLLEKIRKKNLL</sequence>
<dbReference type="PANTHER" id="PTHR16442:SF1">
    <property type="entry name" value="RING FINGER PROTEIN 17"/>
    <property type="match status" value="1"/>
</dbReference>
<accession>A0A811U197</accession>
<dbReference type="InterPro" id="IPR002893">
    <property type="entry name" value="Znf_MYND"/>
</dbReference>
<organism evidence="8 9">
    <name type="scientific">Ceratitis capitata</name>
    <name type="common">Mediterranean fruit fly</name>
    <name type="synonym">Tephritis capitata</name>
    <dbReference type="NCBI Taxonomy" id="7213"/>
    <lineage>
        <taxon>Eukaryota</taxon>
        <taxon>Metazoa</taxon>
        <taxon>Ecdysozoa</taxon>
        <taxon>Arthropoda</taxon>
        <taxon>Hexapoda</taxon>
        <taxon>Insecta</taxon>
        <taxon>Pterygota</taxon>
        <taxon>Neoptera</taxon>
        <taxon>Endopterygota</taxon>
        <taxon>Diptera</taxon>
        <taxon>Brachycera</taxon>
        <taxon>Muscomorpha</taxon>
        <taxon>Tephritoidea</taxon>
        <taxon>Tephritidae</taxon>
        <taxon>Ceratitis</taxon>
        <taxon>Ceratitis</taxon>
    </lineage>
</organism>
<keyword evidence="2 4" id="KW-0863">Zinc-finger</keyword>
<name>A0A811U197_CERCA</name>
<dbReference type="OrthoDB" id="5282002at2759"/>
<keyword evidence="3" id="KW-0862">Zinc</keyword>
<proteinExistence type="predicted"/>
<evidence type="ECO:0000256" key="2">
    <source>
        <dbReference type="ARBA" id="ARBA00022771"/>
    </source>
</evidence>
<evidence type="ECO:0000313" key="8">
    <source>
        <dbReference type="EMBL" id="CAD6992719.1"/>
    </source>
</evidence>